<evidence type="ECO:0000256" key="4">
    <source>
        <dbReference type="ARBA" id="ARBA00067972"/>
    </source>
</evidence>
<dbReference type="OrthoDB" id="9791723at2"/>
<comment type="catalytic activity">
    <reaction evidence="6">
        <text>D-5-isobutylhydantoin = L-5-isobutylhydantoin</text>
        <dbReference type="Rhea" id="RHEA:84231"/>
        <dbReference type="ChEBI" id="CHEBI:233609"/>
        <dbReference type="ChEBI" id="CHEBI:233610"/>
    </reaction>
</comment>
<evidence type="ECO:0000256" key="2">
    <source>
        <dbReference type="ARBA" id="ARBA00051635"/>
    </source>
</evidence>
<dbReference type="AlphaFoldDB" id="A0A318KIG8"/>
<dbReference type="PANTHER" id="PTHR28047:SF5">
    <property type="entry name" value="PROTEIN DCG1"/>
    <property type="match status" value="1"/>
</dbReference>
<comment type="catalytic activity">
    <reaction evidence="2">
        <text>a D-5-monosubstituted hydantoin = a L-5-monosubstituted hydantoin</text>
        <dbReference type="Rhea" id="RHEA:46624"/>
        <dbReference type="ChEBI" id="CHEBI:86339"/>
        <dbReference type="ChEBI" id="CHEBI:86340"/>
        <dbReference type="EC" id="5.1.99.5"/>
    </reaction>
</comment>
<proteinExistence type="inferred from homology"/>
<dbReference type="EC" id="5.1.99.5" evidence="3"/>
<evidence type="ECO:0000256" key="6">
    <source>
        <dbReference type="ARBA" id="ARBA00093234"/>
    </source>
</evidence>
<comment type="caution">
    <text evidence="7">The sequence shown here is derived from an EMBL/GenBank/DDBJ whole genome shotgun (WGS) entry which is preliminary data.</text>
</comment>
<dbReference type="EMBL" id="QJKI01000018">
    <property type="protein sequence ID" value="PXX77240.1"/>
    <property type="molecule type" value="Genomic_DNA"/>
</dbReference>
<dbReference type="InterPro" id="IPR053714">
    <property type="entry name" value="Iso_Racemase_Enz_sf"/>
</dbReference>
<dbReference type="PANTHER" id="PTHR28047">
    <property type="entry name" value="PROTEIN DCG1"/>
    <property type="match status" value="1"/>
</dbReference>
<reference evidence="7 8" key="1">
    <citation type="submission" date="2018-05" db="EMBL/GenBank/DDBJ databases">
        <title>Genomic Encyclopedia of Type Strains, Phase IV (KMG-IV): sequencing the most valuable type-strain genomes for metagenomic binning, comparative biology and taxonomic classification.</title>
        <authorList>
            <person name="Goeker M."/>
        </authorList>
    </citation>
    <scope>NUCLEOTIDE SEQUENCE [LARGE SCALE GENOMIC DNA]</scope>
    <source>
        <strain evidence="7 8">DSM 29661</strain>
    </source>
</reference>
<evidence type="ECO:0000256" key="5">
    <source>
        <dbReference type="ARBA" id="ARBA00093199"/>
    </source>
</evidence>
<dbReference type="Gene3D" id="3.40.50.12500">
    <property type="match status" value="1"/>
</dbReference>
<dbReference type="GO" id="GO:0036348">
    <property type="term" value="F:hydantoin racemase activity"/>
    <property type="evidence" value="ECO:0007669"/>
    <property type="project" value="UniProtKB-EC"/>
</dbReference>
<name>A0A318KIG8_9NEIS</name>
<evidence type="ECO:0000256" key="3">
    <source>
        <dbReference type="ARBA" id="ARBA00066406"/>
    </source>
</evidence>
<sequence length="245" mass="25269">MHIRLINPNTSAAMTASIGAAAQRIAAPTTRLTAVNPADGPESIESHFDDAIAAVGVCEEILRGERDGVDAYIIACFGDPGLNAARELTRAPVIGIAQAAFHMASLVSTRFSVVTTLRRTVILAEHLLSQYGCATLCASVRATDIPVLELEHNPSACAAQLIDQAQHARDHDGAGAIVLGCGGMASFAADMQAALGIPVIDGVSAAVKLAEAAVGLGLHTSKHGDLATPLPKSFTGRFAHFSRSA</sequence>
<comment type="catalytic activity">
    <reaction evidence="5">
        <text>D-5-benzylhydantoin = L-5-benzylhydantoin</text>
        <dbReference type="Rhea" id="RHEA:83991"/>
        <dbReference type="ChEBI" id="CHEBI:176864"/>
        <dbReference type="ChEBI" id="CHEBI:233540"/>
    </reaction>
</comment>
<evidence type="ECO:0000313" key="8">
    <source>
        <dbReference type="Proteomes" id="UP000247555"/>
    </source>
</evidence>
<dbReference type="Proteomes" id="UP000247555">
    <property type="component" value="Unassembled WGS sequence"/>
</dbReference>
<protein>
    <recommendedName>
        <fullName evidence="4">Hydantoin racemase</fullName>
        <ecNumber evidence="3">5.1.99.5</ecNumber>
    </recommendedName>
</protein>
<dbReference type="Pfam" id="PF01177">
    <property type="entry name" value="Asp_Glu_race"/>
    <property type="match status" value="1"/>
</dbReference>
<evidence type="ECO:0000256" key="1">
    <source>
        <dbReference type="ARBA" id="ARBA00038414"/>
    </source>
</evidence>
<dbReference type="FunFam" id="3.40.50.12500:FF:000001">
    <property type="entry name" value="Putative hydantoin racemase"/>
    <property type="match status" value="1"/>
</dbReference>
<evidence type="ECO:0000313" key="7">
    <source>
        <dbReference type="EMBL" id="PXX77240.1"/>
    </source>
</evidence>
<organism evidence="7 8">
    <name type="scientific">Rivihabitans pingtungensis</name>
    <dbReference type="NCBI Taxonomy" id="1054498"/>
    <lineage>
        <taxon>Bacteria</taxon>
        <taxon>Pseudomonadati</taxon>
        <taxon>Pseudomonadota</taxon>
        <taxon>Betaproteobacteria</taxon>
        <taxon>Neisseriales</taxon>
        <taxon>Aquaspirillaceae</taxon>
        <taxon>Rivihabitans</taxon>
    </lineage>
</organism>
<dbReference type="InterPro" id="IPR052186">
    <property type="entry name" value="Hydantoin_racemase-like"/>
</dbReference>
<dbReference type="GO" id="GO:0047661">
    <property type="term" value="F:amino-acid racemase activity"/>
    <property type="evidence" value="ECO:0007669"/>
    <property type="project" value="InterPro"/>
</dbReference>
<dbReference type="InterPro" id="IPR015942">
    <property type="entry name" value="Asp/Glu/hydantoin_racemase"/>
</dbReference>
<keyword evidence="8" id="KW-1185">Reference proteome</keyword>
<accession>A0A318KIG8</accession>
<comment type="similarity">
    <text evidence="1">Belongs to the HyuE racemase family.</text>
</comment>
<gene>
    <name evidence="7" type="ORF">DFR34_11849</name>
</gene>
<dbReference type="RefSeq" id="WP_110391467.1">
    <property type="nucleotide sequence ID" value="NZ_QJKI01000018.1"/>
</dbReference>